<evidence type="ECO:0000313" key="1">
    <source>
        <dbReference type="EMBL" id="MBC2605856.1"/>
    </source>
</evidence>
<proteinExistence type="predicted"/>
<reference evidence="1 2" key="1">
    <citation type="submission" date="2020-07" db="EMBL/GenBank/DDBJ databases">
        <authorList>
            <person name="Feng X."/>
        </authorList>
    </citation>
    <scope>NUCLEOTIDE SEQUENCE [LARGE SCALE GENOMIC DNA]</scope>
    <source>
        <strain evidence="1 2">JCM23202</strain>
    </source>
</reference>
<dbReference type="EMBL" id="JACHVC010000007">
    <property type="protein sequence ID" value="MBC2605856.1"/>
    <property type="molecule type" value="Genomic_DNA"/>
</dbReference>
<evidence type="ECO:0000313" key="2">
    <source>
        <dbReference type="Proteomes" id="UP000526501"/>
    </source>
</evidence>
<protein>
    <submittedName>
        <fullName evidence="1">Uncharacterized protein</fullName>
    </submittedName>
</protein>
<keyword evidence="2" id="KW-1185">Reference proteome</keyword>
<organism evidence="1 2">
    <name type="scientific">Pelagicoccus albus</name>
    <dbReference type="NCBI Taxonomy" id="415222"/>
    <lineage>
        <taxon>Bacteria</taxon>
        <taxon>Pseudomonadati</taxon>
        <taxon>Verrucomicrobiota</taxon>
        <taxon>Opitutia</taxon>
        <taxon>Puniceicoccales</taxon>
        <taxon>Pelagicoccaceae</taxon>
        <taxon>Pelagicoccus</taxon>
    </lineage>
</organism>
<dbReference type="AlphaFoldDB" id="A0A7X1E839"/>
<dbReference type="Proteomes" id="UP000526501">
    <property type="component" value="Unassembled WGS sequence"/>
</dbReference>
<accession>A0A7X1E839</accession>
<comment type="caution">
    <text evidence="1">The sequence shown here is derived from an EMBL/GenBank/DDBJ whole genome shotgun (WGS) entry which is preliminary data.</text>
</comment>
<name>A0A7X1E839_9BACT</name>
<gene>
    <name evidence="1" type="ORF">H5P27_07350</name>
</gene>
<sequence>MSWRSLNRFRKEDRGTEFYFSCLQYGQFLWQSRLPARAILCLDRAWGADLTGAEPILQDWPLPYAALGSLLQRTPDGAFLGNPRVHFQHYADRLGEPRREQRKWRAWACWALVRATLPTLTGDPRHQVKEPSLETIAAQLDRFGHSGESTLWQNAFPEQQQQQQQQ</sequence>